<dbReference type="AlphaFoldDB" id="A0A059BBQ6"/>
<evidence type="ECO:0000256" key="2">
    <source>
        <dbReference type="SAM" id="SignalP"/>
    </source>
</evidence>
<dbReference type="EMBL" id="KK198759">
    <property type="protein sequence ID" value="KCW63543.1"/>
    <property type="molecule type" value="Genomic_DNA"/>
</dbReference>
<keyword evidence="1" id="KW-0472">Membrane</keyword>
<evidence type="ECO:0000256" key="1">
    <source>
        <dbReference type="SAM" id="Phobius"/>
    </source>
</evidence>
<keyword evidence="2" id="KW-0732">Signal</keyword>
<feature type="transmembrane region" description="Helical" evidence="1">
    <location>
        <begin position="340"/>
        <end position="360"/>
    </location>
</feature>
<dbReference type="FunCoup" id="A0A059BBQ6">
    <property type="interactions" value="2337"/>
</dbReference>
<organism evidence="4">
    <name type="scientific">Eucalyptus grandis</name>
    <name type="common">Flooded gum</name>
    <dbReference type="NCBI Taxonomy" id="71139"/>
    <lineage>
        <taxon>Eukaryota</taxon>
        <taxon>Viridiplantae</taxon>
        <taxon>Streptophyta</taxon>
        <taxon>Embryophyta</taxon>
        <taxon>Tracheophyta</taxon>
        <taxon>Spermatophyta</taxon>
        <taxon>Magnoliopsida</taxon>
        <taxon>eudicotyledons</taxon>
        <taxon>Gunneridae</taxon>
        <taxon>Pentapetalae</taxon>
        <taxon>rosids</taxon>
        <taxon>malvids</taxon>
        <taxon>Myrtales</taxon>
        <taxon>Myrtaceae</taxon>
        <taxon>Myrtoideae</taxon>
        <taxon>Eucalypteae</taxon>
        <taxon>Eucalyptus</taxon>
    </lineage>
</organism>
<sequence>MEMRIRGALLLLSISSSLFLIAKAEFGGSVFFVDSSNHQYLRHRSPDDASEYEPVSPSEVGAAVSVLLGLEPPVSLSETGSSKLNEVLMPNPFDRPRAAFVLEVTGVKDLLPLFKSNLFTNAFTEKVISGSDKAEIRLPEEEALLVSLDEPSASDFASLSDDEIGKFASWMGGSYVTDMSESLKGELTFPLGNGRKMSLHMSKEADRQYIGSLISLVHGVRRAKDMHEDFSQGTRRPAELIKGCFDGIKVLKEEHGTEGFAEQGLLLLLATLSRSYDLLQEAYKGQIVGVILLGDAASSQSDSLLDVTFTSRPSVRWLAESEASANATKAAEVALVRLTLAWVTGLILLISVLLGVRFVIWMSRTLFSSYAAEYLSMPKATFFFFFFFLRRSVQHSSL</sequence>
<keyword evidence="1" id="KW-1133">Transmembrane helix</keyword>
<feature type="transmembrane region" description="Helical" evidence="1">
    <location>
        <begin position="372"/>
        <end position="389"/>
    </location>
</feature>
<dbReference type="Gramene" id="KCW63543">
    <property type="protein sequence ID" value="KCW63543"/>
    <property type="gene ID" value="EUGRSUZ_G01177"/>
</dbReference>
<proteinExistence type="predicted"/>
<evidence type="ECO:0000259" key="3">
    <source>
        <dbReference type="Pfam" id="PF25070"/>
    </source>
</evidence>
<dbReference type="PANTHER" id="PTHR37735:SF1">
    <property type="entry name" value="OS08G0567000 PROTEIN"/>
    <property type="match status" value="1"/>
</dbReference>
<dbReference type="InParanoid" id="A0A059BBQ6"/>
<feature type="domain" description="DUF7794" evidence="3">
    <location>
        <begin position="28"/>
        <end position="293"/>
    </location>
</feature>
<name>A0A059BBQ6_EUCGR</name>
<dbReference type="Pfam" id="PF25070">
    <property type="entry name" value="DUF7794"/>
    <property type="match status" value="1"/>
</dbReference>
<dbReference type="PANTHER" id="PTHR37735">
    <property type="entry name" value="OS08G0567000 PROTEIN"/>
    <property type="match status" value="1"/>
</dbReference>
<dbReference type="STRING" id="71139.A0A059BBQ6"/>
<dbReference type="OMA" id="MEMHEDS"/>
<accession>A0A059BBQ6</accession>
<feature type="signal peptide" evidence="2">
    <location>
        <begin position="1"/>
        <end position="24"/>
    </location>
</feature>
<feature type="chain" id="PRO_5001573333" description="DUF7794 domain-containing protein" evidence="2">
    <location>
        <begin position="25"/>
        <end position="398"/>
    </location>
</feature>
<gene>
    <name evidence="4" type="ORF">EUGRSUZ_G01177</name>
</gene>
<dbReference type="InterPro" id="IPR056696">
    <property type="entry name" value="DUF7794"/>
</dbReference>
<keyword evidence="1" id="KW-0812">Transmembrane</keyword>
<reference evidence="4" key="1">
    <citation type="submission" date="2013-07" db="EMBL/GenBank/DDBJ databases">
        <title>The genome of Eucalyptus grandis.</title>
        <authorList>
            <person name="Schmutz J."/>
            <person name="Hayes R."/>
            <person name="Myburg A."/>
            <person name="Tuskan G."/>
            <person name="Grattapaglia D."/>
            <person name="Rokhsar D.S."/>
        </authorList>
    </citation>
    <scope>NUCLEOTIDE SEQUENCE</scope>
    <source>
        <tissue evidence="4">Leaf extractions</tissue>
    </source>
</reference>
<evidence type="ECO:0000313" key="4">
    <source>
        <dbReference type="EMBL" id="KCW63543.1"/>
    </source>
</evidence>
<protein>
    <recommendedName>
        <fullName evidence="3">DUF7794 domain-containing protein</fullName>
    </recommendedName>
</protein>